<gene>
    <name evidence="6" type="ORF">PYV00_19620</name>
</gene>
<dbReference type="InterPro" id="IPR050707">
    <property type="entry name" value="HTH_MetabolicPath_Reg"/>
</dbReference>
<keyword evidence="3" id="KW-0804">Transcription</keyword>
<name>A0ABT5WVH3_9SPHN</name>
<dbReference type="InterPro" id="IPR014757">
    <property type="entry name" value="Tscrpt_reg_IclR_C"/>
</dbReference>
<dbReference type="Proteomes" id="UP001216253">
    <property type="component" value="Unassembled WGS sequence"/>
</dbReference>
<dbReference type="PROSITE" id="PS51077">
    <property type="entry name" value="HTH_ICLR"/>
    <property type="match status" value="1"/>
</dbReference>
<dbReference type="PANTHER" id="PTHR30136">
    <property type="entry name" value="HELIX-TURN-HELIX TRANSCRIPTIONAL REGULATOR, ICLR FAMILY"/>
    <property type="match status" value="1"/>
</dbReference>
<keyword evidence="7" id="KW-1185">Reference proteome</keyword>
<organism evidence="6 7">
    <name type="scientific">Novosphingobium album</name>
    <name type="common">ex Liu et al. 2023</name>
    <dbReference type="NCBI Taxonomy" id="3031130"/>
    <lineage>
        <taxon>Bacteria</taxon>
        <taxon>Pseudomonadati</taxon>
        <taxon>Pseudomonadota</taxon>
        <taxon>Alphaproteobacteria</taxon>
        <taxon>Sphingomonadales</taxon>
        <taxon>Sphingomonadaceae</taxon>
        <taxon>Novosphingobium</taxon>
    </lineage>
</organism>
<protein>
    <submittedName>
        <fullName evidence="6">IclR family transcriptional regulator</fullName>
    </submittedName>
</protein>
<dbReference type="SUPFAM" id="SSF55781">
    <property type="entry name" value="GAF domain-like"/>
    <property type="match status" value="1"/>
</dbReference>
<evidence type="ECO:0000313" key="6">
    <source>
        <dbReference type="EMBL" id="MDE8653904.1"/>
    </source>
</evidence>
<evidence type="ECO:0000259" key="4">
    <source>
        <dbReference type="PROSITE" id="PS51077"/>
    </source>
</evidence>
<sequence length="293" mass="32359">MTYIFLFIEFNRRLEMAGLGSETRVELKQRDSETAAAGAGLRVLEILMSVAQSPRPQALRQLTANLNLPRASLHRLLRTLEASGFLAEQADGFVLGPESYRLSRLIGKSAPTIEFPQSARPVLEWLAKETNETVILGKLSDLRQEIVYADVIVAESPLQYAVPAGDHRPLYSSATGKAVLAFLPPEEQKRYIEQVAFEAITPFTTRRDQIDAMLERVRKAGVIHDRDGHFVGAGATASPIFDRDGQVFAAVVVAGPNERMDESPVPIAPRVRDAGIRISRIMGYEGPYPPPWP</sequence>
<dbReference type="InterPro" id="IPR005471">
    <property type="entry name" value="Tscrpt_reg_IclR_N"/>
</dbReference>
<dbReference type="Pfam" id="PF01614">
    <property type="entry name" value="IclR_C"/>
    <property type="match status" value="1"/>
</dbReference>
<dbReference type="InterPro" id="IPR036388">
    <property type="entry name" value="WH-like_DNA-bd_sf"/>
</dbReference>
<feature type="domain" description="HTH iclR-type" evidence="4">
    <location>
        <begin position="37"/>
        <end position="97"/>
    </location>
</feature>
<proteinExistence type="predicted"/>
<dbReference type="InterPro" id="IPR029016">
    <property type="entry name" value="GAF-like_dom_sf"/>
</dbReference>
<dbReference type="Pfam" id="PF09339">
    <property type="entry name" value="HTH_IclR"/>
    <property type="match status" value="1"/>
</dbReference>
<reference evidence="6 7" key="1">
    <citation type="submission" date="2023-03" db="EMBL/GenBank/DDBJ databases">
        <title>NovoSphingobium album sp. nov. isolated from polycyclic aromatic hydrocarbons- and heavy-metal polluted soil.</title>
        <authorList>
            <person name="Liu Z."/>
            <person name="Wang K."/>
        </authorList>
    </citation>
    <scope>NUCLEOTIDE SEQUENCE [LARGE SCALE GENOMIC DNA]</scope>
    <source>
        <strain evidence="6 7">H3SJ31-1</strain>
    </source>
</reference>
<comment type="caution">
    <text evidence="6">The sequence shown here is derived from an EMBL/GenBank/DDBJ whole genome shotgun (WGS) entry which is preliminary data.</text>
</comment>
<dbReference type="Gene3D" id="3.30.450.40">
    <property type="match status" value="1"/>
</dbReference>
<evidence type="ECO:0000256" key="1">
    <source>
        <dbReference type="ARBA" id="ARBA00023015"/>
    </source>
</evidence>
<dbReference type="EMBL" id="JARESE010000069">
    <property type="protein sequence ID" value="MDE8653904.1"/>
    <property type="molecule type" value="Genomic_DNA"/>
</dbReference>
<dbReference type="SUPFAM" id="SSF46785">
    <property type="entry name" value="Winged helix' DNA-binding domain"/>
    <property type="match status" value="1"/>
</dbReference>
<evidence type="ECO:0000259" key="5">
    <source>
        <dbReference type="PROSITE" id="PS51078"/>
    </source>
</evidence>
<dbReference type="SMART" id="SM00346">
    <property type="entry name" value="HTH_ICLR"/>
    <property type="match status" value="1"/>
</dbReference>
<evidence type="ECO:0000313" key="7">
    <source>
        <dbReference type="Proteomes" id="UP001216253"/>
    </source>
</evidence>
<dbReference type="InterPro" id="IPR036390">
    <property type="entry name" value="WH_DNA-bd_sf"/>
</dbReference>
<dbReference type="Gene3D" id="1.10.10.10">
    <property type="entry name" value="Winged helix-like DNA-binding domain superfamily/Winged helix DNA-binding domain"/>
    <property type="match status" value="1"/>
</dbReference>
<dbReference type="PROSITE" id="PS51078">
    <property type="entry name" value="ICLR_ED"/>
    <property type="match status" value="1"/>
</dbReference>
<keyword evidence="2" id="KW-0238">DNA-binding</keyword>
<keyword evidence="1" id="KW-0805">Transcription regulation</keyword>
<feature type="domain" description="IclR-ED" evidence="5">
    <location>
        <begin position="101"/>
        <end position="284"/>
    </location>
</feature>
<evidence type="ECO:0000256" key="2">
    <source>
        <dbReference type="ARBA" id="ARBA00023125"/>
    </source>
</evidence>
<evidence type="ECO:0000256" key="3">
    <source>
        <dbReference type="ARBA" id="ARBA00023163"/>
    </source>
</evidence>
<dbReference type="RefSeq" id="WP_275230025.1">
    <property type="nucleotide sequence ID" value="NZ_JARESE010000069.1"/>
</dbReference>
<dbReference type="PANTHER" id="PTHR30136:SF35">
    <property type="entry name" value="HTH-TYPE TRANSCRIPTIONAL REGULATOR RV1719"/>
    <property type="match status" value="1"/>
</dbReference>
<accession>A0ABT5WVH3</accession>